<reference evidence="2" key="1">
    <citation type="submission" date="2020-05" db="EMBL/GenBank/DDBJ databases">
        <title>Mycena genomes resolve the evolution of fungal bioluminescence.</title>
        <authorList>
            <person name="Tsai I.J."/>
        </authorList>
    </citation>
    <scope>NUCLEOTIDE SEQUENCE</scope>
    <source>
        <strain evidence="2">160909Yilan</strain>
    </source>
</reference>
<comment type="caution">
    <text evidence="2">The sequence shown here is derived from an EMBL/GenBank/DDBJ whole genome shotgun (WGS) entry which is preliminary data.</text>
</comment>
<gene>
    <name evidence="2" type="ORF">MSAN_00218900</name>
</gene>
<dbReference type="AlphaFoldDB" id="A0A8H7DKX6"/>
<evidence type="ECO:0000313" key="3">
    <source>
        <dbReference type="Proteomes" id="UP000623467"/>
    </source>
</evidence>
<feature type="domain" description="F-box" evidence="1">
    <location>
        <begin position="12"/>
        <end position="47"/>
    </location>
</feature>
<dbReference type="SUPFAM" id="SSF81383">
    <property type="entry name" value="F-box domain"/>
    <property type="match status" value="1"/>
</dbReference>
<protein>
    <recommendedName>
        <fullName evidence="1">F-box domain-containing protein</fullName>
    </recommendedName>
</protein>
<dbReference type="SUPFAM" id="SSF52047">
    <property type="entry name" value="RNI-like"/>
    <property type="match status" value="1"/>
</dbReference>
<organism evidence="2 3">
    <name type="scientific">Mycena sanguinolenta</name>
    <dbReference type="NCBI Taxonomy" id="230812"/>
    <lineage>
        <taxon>Eukaryota</taxon>
        <taxon>Fungi</taxon>
        <taxon>Dikarya</taxon>
        <taxon>Basidiomycota</taxon>
        <taxon>Agaricomycotina</taxon>
        <taxon>Agaricomycetes</taxon>
        <taxon>Agaricomycetidae</taxon>
        <taxon>Agaricales</taxon>
        <taxon>Marasmiineae</taxon>
        <taxon>Mycenaceae</taxon>
        <taxon>Mycena</taxon>
    </lineage>
</organism>
<name>A0A8H7DKX6_9AGAR</name>
<evidence type="ECO:0000313" key="2">
    <source>
        <dbReference type="EMBL" id="KAF7377950.1"/>
    </source>
</evidence>
<sequence length="398" mass="44304">MLVDTAAGRPTLPQELIDLILDRTDEQSLIACARVARSFRHTSQKHIFANVMLRPAFQYRRGWLRSKALTFKRFSQILSNSPHLAAHVHSLTLIEGTGLGSPKWMRKDAFPPLLSMLVNLTTISIGSDSLIDWDSFPPTLITGLQATVGLPSLTSVRLHHLRFDRSAELASFLQRCKNVESLVFSQLAFKNSGDNNTGVLDTRTALSSLTMHPSLIPVIHSVTNTFDVRSLEYLHTTVSSPALETETQHLLDATENLAHCHVELDHHHTDSSIINLQALACLRTLEITLFFELSTTPDGFDPVGWTGNILATSRDPSPIQHVVLNINVEEQDISDLFRLKELERFLVAPTMSSLRRLTVNLDSSDLDFDLYSCERDLSEAFPILSSRGMLAIGLFGVS</sequence>
<dbReference type="InterPro" id="IPR036047">
    <property type="entry name" value="F-box-like_dom_sf"/>
</dbReference>
<accession>A0A8H7DKX6</accession>
<evidence type="ECO:0000259" key="1">
    <source>
        <dbReference type="Pfam" id="PF00646"/>
    </source>
</evidence>
<proteinExistence type="predicted"/>
<dbReference type="Pfam" id="PF00646">
    <property type="entry name" value="F-box"/>
    <property type="match status" value="1"/>
</dbReference>
<dbReference type="EMBL" id="JACAZH010000001">
    <property type="protein sequence ID" value="KAF7377950.1"/>
    <property type="molecule type" value="Genomic_DNA"/>
</dbReference>
<dbReference type="OrthoDB" id="3070253at2759"/>
<dbReference type="InterPro" id="IPR001810">
    <property type="entry name" value="F-box_dom"/>
</dbReference>
<dbReference type="Proteomes" id="UP000623467">
    <property type="component" value="Unassembled WGS sequence"/>
</dbReference>
<keyword evidence="3" id="KW-1185">Reference proteome</keyword>